<dbReference type="NCBIfam" id="TIGR00231">
    <property type="entry name" value="small_GTP"/>
    <property type="match status" value="1"/>
</dbReference>
<dbReference type="SMART" id="SM00175">
    <property type="entry name" value="RAB"/>
    <property type="match status" value="1"/>
</dbReference>
<name>A0A1J4J9N3_9EUKA</name>
<dbReference type="SMART" id="SM00173">
    <property type="entry name" value="RAS"/>
    <property type="match status" value="1"/>
</dbReference>
<protein>
    <submittedName>
        <fullName evidence="4">GTP-binding protein YPT6</fullName>
    </submittedName>
</protein>
<evidence type="ECO:0000256" key="1">
    <source>
        <dbReference type="ARBA" id="ARBA00022741"/>
    </source>
</evidence>
<evidence type="ECO:0000256" key="3">
    <source>
        <dbReference type="SAM" id="MobiDB-lite"/>
    </source>
</evidence>
<dbReference type="GO" id="GO:0005525">
    <property type="term" value="F:GTP binding"/>
    <property type="evidence" value="ECO:0007669"/>
    <property type="project" value="UniProtKB-KW"/>
</dbReference>
<dbReference type="PRINTS" id="PR00449">
    <property type="entry name" value="RASTRNSFRMNG"/>
</dbReference>
<keyword evidence="5" id="KW-1185">Reference proteome</keyword>
<organism evidence="4 5">
    <name type="scientific">Tritrichomonas foetus</name>
    <dbReference type="NCBI Taxonomy" id="1144522"/>
    <lineage>
        <taxon>Eukaryota</taxon>
        <taxon>Metamonada</taxon>
        <taxon>Parabasalia</taxon>
        <taxon>Tritrichomonadida</taxon>
        <taxon>Tritrichomonadidae</taxon>
        <taxon>Tritrichomonas</taxon>
    </lineage>
</organism>
<dbReference type="SUPFAM" id="SSF52540">
    <property type="entry name" value="P-loop containing nucleoside triphosphate hydrolases"/>
    <property type="match status" value="1"/>
</dbReference>
<dbReference type="InterPro" id="IPR027417">
    <property type="entry name" value="P-loop_NTPase"/>
</dbReference>
<dbReference type="Pfam" id="PF00071">
    <property type="entry name" value="Ras"/>
    <property type="match status" value="1"/>
</dbReference>
<feature type="compositionally biased region" description="Polar residues" evidence="3">
    <location>
        <begin position="185"/>
        <end position="194"/>
    </location>
</feature>
<proteinExistence type="predicted"/>
<reference evidence="4" key="1">
    <citation type="submission" date="2016-10" db="EMBL/GenBank/DDBJ databases">
        <authorList>
            <person name="Benchimol M."/>
            <person name="Almeida L.G."/>
            <person name="Vasconcelos A.T."/>
            <person name="Perreira-Neves A."/>
            <person name="Rosa I.A."/>
            <person name="Tasca T."/>
            <person name="Bogo M.R."/>
            <person name="de Souza W."/>
        </authorList>
    </citation>
    <scope>NUCLEOTIDE SEQUENCE [LARGE SCALE GENOMIC DNA]</scope>
    <source>
        <strain evidence="4">K</strain>
    </source>
</reference>
<sequence>MTLTSHKIIFLGSTNVGKTSIISRMTSDIFEESIQNTIGIDHSTKIISVDDIEIALDIWDTAGQERFKSIATTYSRNAQVVCITFALDSQKSFDELNEWYQMIMDQTTQPPKFIVIGNKSDLSDSIVVQEKTAQNFAKAIKSDYIQVSAKTGENIKELLSCIGHACLQSEEETQSDNNKGRDLTQNENQNKGCC</sequence>
<dbReference type="EMBL" id="MLAK01001248">
    <property type="protein sequence ID" value="OHS95377.1"/>
    <property type="molecule type" value="Genomic_DNA"/>
</dbReference>
<dbReference type="PROSITE" id="PS51419">
    <property type="entry name" value="RAB"/>
    <property type="match status" value="1"/>
</dbReference>
<gene>
    <name evidence="4" type="primary">YPT6</name>
    <name evidence="4" type="ORF">TRFO_10508</name>
</gene>
<dbReference type="OrthoDB" id="28034at2759"/>
<dbReference type="GO" id="GO:0003924">
    <property type="term" value="F:GTPase activity"/>
    <property type="evidence" value="ECO:0007669"/>
    <property type="project" value="InterPro"/>
</dbReference>
<dbReference type="InterPro" id="IPR001806">
    <property type="entry name" value="Small_GTPase"/>
</dbReference>
<dbReference type="InterPro" id="IPR005225">
    <property type="entry name" value="Small_GTP-bd"/>
</dbReference>
<keyword evidence="1" id="KW-0547">Nucleotide-binding</keyword>
<dbReference type="AlphaFoldDB" id="A0A1J4J9N3"/>
<dbReference type="FunFam" id="3.40.50.300:FF:000808">
    <property type="entry name" value="Small GTP-binding protein, putative"/>
    <property type="match status" value="1"/>
</dbReference>
<evidence type="ECO:0000313" key="5">
    <source>
        <dbReference type="Proteomes" id="UP000179807"/>
    </source>
</evidence>
<dbReference type="InterPro" id="IPR050227">
    <property type="entry name" value="Rab"/>
</dbReference>
<dbReference type="RefSeq" id="XP_068348514.1">
    <property type="nucleotide sequence ID" value="XM_068495498.1"/>
</dbReference>
<dbReference type="PANTHER" id="PTHR47977">
    <property type="entry name" value="RAS-RELATED PROTEIN RAB"/>
    <property type="match status" value="1"/>
</dbReference>
<comment type="caution">
    <text evidence="4">The sequence shown here is derived from an EMBL/GenBank/DDBJ whole genome shotgun (WGS) entry which is preliminary data.</text>
</comment>
<dbReference type="VEuPathDB" id="TrichDB:TRFO_10508"/>
<dbReference type="PROSITE" id="PS51421">
    <property type="entry name" value="RAS"/>
    <property type="match status" value="1"/>
</dbReference>
<dbReference type="PROSITE" id="PS51420">
    <property type="entry name" value="RHO"/>
    <property type="match status" value="1"/>
</dbReference>
<evidence type="ECO:0000256" key="2">
    <source>
        <dbReference type="ARBA" id="ARBA00023134"/>
    </source>
</evidence>
<dbReference type="GeneID" id="94830202"/>
<keyword evidence="2" id="KW-0342">GTP-binding</keyword>
<dbReference type="CDD" id="cd00154">
    <property type="entry name" value="Rab"/>
    <property type="match status" value="1"/>
</dbReference>
<dbReference type="Proteomes" id="UP000179807">
    <property type="component" value="Unassembled WGS sequence"/>
</dbReference>
<dbReference type="SMART" id="SM00174">
    <property type="entry name" value="RHO"/>
    <property type="match status" value="1"/>
</dbReference>
<feature type="region of interest" description="Disordered" evidence="3">
    <location>
        <begin position="172"/>
        <end position="194"/>
    </location>
</feature>
<accession>A0A1J4J9N3</accession>
<evidence type="ECO:0000313" key="4">
    <source>
        <dbReference type="EMBL" id="OHS95377.1"/>
    </source>
</evidence>
<dbReference type="Gene3D" id="3.40.50.300">
    <property type="entry name" value="P-loop containing nucleotide triphosphate hydrolases"/>
    <property type="match status" value="1"/>
</dbReference>